<evidence type="ECO:0000256" key="3">
    <source>
        <dbReference type="ARBA" id="ARBA00022771"/>
    </source>
</evidence>
<organism evidence="9 10">
    <name type="scientific">Stentor coeruleus</name>
    <dbReference type="NCBI Taxonomy" id="5963"/>
    <lineage>
        <taxon>Eukaryota</taxon>
        <taxon>Sar</taxon>
        <taxon>Alveolata</taxon>
        <taxon>Ciliophora</taxon>
        <taxon>Postciliodesmatophora</taxon>
        <taxon>Heterotrichea</taxon>
        <taxon>Heterotrichida</taxon>
        <taxon>Stentoridae</taxon>
        <taxon>Stentor</taxon>
    </lineage>
</organism>
<dbReference type="InterPro" id="IPR011990">
    <property type="entry name" value="TPR-like_helical_dom_sf"/>
</dbReference>
<sequence>MQEESKFLCAICKKPTLMCCSACKNVFYCSEAHQIQHWESHMHECAYSEPPSTDSSHLTPNETFDIRPEIDSAPENSLIADEEIYKTKYKSRREITVLIASGKSAQAANKGRVHFNKVLTEYERNRFFDIYDLLADGVILAKAYLTSGELNQARQILLTLVQKMMSHAGSHEAGHSGSFRPDESKGEKGTLAYEELKAKCSAYSTLGTLFSTCGDNLNGEKMYVQYCKLIILHLGPASLEASNCYFMMGLFYQEQKLLEKSIAAFKKSEDIRIEVFGENHESISDCEYNLGLLFKRKENWYKANVCLQKALNIRIRHSSEGSLPVAQVYEALGSLYMHTKDFKVAYEKLTACYNIRKNLLKHCPNHEDLSRITTLLSSLSNKIEEETKKDQQRRAELSMFNPMFSPENSPQQLHFLHLQNDEEVKNPASSIRTSAKFQDKTEDSFQWLGETPEKK</sequence>
<feature type="domain" description="MYND-type" evidence="8">
    <location>
        <begin position="9"/>
        <end position="45"/>
    </location>
</feature>
<dbReference type="PROSITE" id="PS01360">
    <property type="entry name" value="ZF_MYND_1"/>
    <property type="match status" value="1"/>
</dbReference>
<dbReference type="Proteomes" id="UP000187209">
    <property type="component" value="Unassembled WGS sequence"/>
</dbReference>
<gene>
    <name evidence="9" type="ORF">SteCoe_6218</name>
</gene>
<reference evidence="9 10" key="1">
    <citation type="submission" date="2016-11" db="EMBL/GenBank/DDBJ databases">
        <title>The macronuclear genome of Stentor coeruleus: a giant cell with tiny introns.</title>
        <authorList>
            <person name="Slabodnick M."/>
            <person name="Ruby J.G."/>
            <person name="Reiff S.B."/>
            <person name="Swart E.C."/>
            <person name="Gosai S."/>
            <person name="Prabakaran S."/>
            <person name="Witkowska E."/>
            <person name="Larue G.E."/>
            <person name="Fisher S."/>
            <person name="Freeman R.M."/>
            <person name="Gunawardena J."/>
            <person name="Chu W."/>
            <person name="Stover N.A."/>
            <person name="Gregory B.D."/>
            <person name="Nowacki M."/>
            <person name="Derisi J."/>
            <person name="Roy S.W."/>
            <person name="Marshall W.F."/>
            <person name="Sood P."/>
        </authorList>
    </citation>
    <scope>NUCLEOTIDE SEQUENCE [LARGE SCALE GENOMIC DNA]</scope>
    <source>
        <strain evidence="9">WM001</strain>
    </source>
</reference>
<feature type="region of interest" description="Disordered" evidence="7">
    <location>
        <begin position="418"/>
        <end position="455"/>
    </location>
</feature>
<evidence type="ECO:0000256" key="2">
    <source>
        <dbReference type="ARBA" id="ARBA00022737"/>
    </source>
</evidence>
<evidence type="ECO:0000313" key="10">
    <source>
        <dbReference type="Proteomes" id="UP000187209"/>
    </source>
</evidence>
<evidence type="ECO:0000256" key="1">
    <source>
        <dbReference type="ARBA" id="ARBA00022723"/>
    </source>
</evidence>
<evidence type="ECO:0000256" key="7">
    <source>
        <dbReference type="SAM" id="MobiDB-lite"/>
    </source>
</evidence>
<dbReference type="InterPro" id="IPR002893">
    <property type="entry name" value="Znf_MYND"/>
</dbReference>
<dbReference type="PANTHER" id="PTHR45641">
    <property type="entry name" value="TETRATRICOPEPTIDE REPEAT PROTEIN (AFU_ORTHOLOGUE AFUA_6G03870)"/>
    <property type="match status" value="1"/>
</dbReference>
<dbReference type="Gene3D" id="6.10.140.2220">
    <property type="match status" value="1"/>
</dbReference>
<keyword evidence="2" id="KW-0677">Repeat</keyword>
<evidence type="ECO:0000313" key="9">
    <source>
        <dbReference type="EMBL" id="OMJ91242.1"/>
    </source>
</evidence>
<proteinExistence type="predicted"/>
<comment type="caution">
    <text evidence="9">The sequence shown here is derived from an EMBL/GenBank/DDBJ whole genome shotgun (WGS) entry which is preliminary data.</text>
</comment>
<dbReference type="Pfam" id="PF13424">
    <property type="entry name" value="TPR_12"/>
    <property type="match status" value="1"/>
</dbReference>
<keyword evidence="3 6" id="KW-0863">Zinc-finger</keyword>
<dbReference type="SMART" id="SM00028">
    <property type="entry name" value="TPR"/>
    <property type="match status" value="3"/>
</dbReference>
<keyword evidence="10" id="KW-1185">Reference proteome</keyword>
<evidence type="ECO:0000259" key="8">
    <source>
        <dbReference type="PROSITE" id="PS50865"/>
    </source>
</evidence>
<dbReference type="SUPFAM" id="SSF48452">
    <property type="entry name" value="TPR-like"/>
    <property type="match status" value="1"/>
</dbReference>
<dbReference type="OrthoDB" id="311246at2759"/>
<keyword evidence="4" id="KW-0802">TPR repeat</keyword>
<keyword evidence="1" id="KW-0479">Metal-binding</keyword>
<accession>A0A1R2CQG2</accession>
<name>A0A1R2CQG2_9CILI</name>
<dbReference type="InterPro" id="IPR019734">
    <property type="entry name" value="TPR_rpt"/>
</dbReference>
<dbReference type="AlphaFoldDB" id="A0A1R2CQG2"/>
<feature type="compositionally biased region" description="Polar residues" evidence="7">
    <location>
        <begin position="427"/>
        <end position="436"/>
    </location>
</feature>
<evidence type="ECO:0000256" key="6">
    <source>
        <dbReference type="PROSITE-ProRule" id="PRU00134"/>
    </source>
</evidence>
<dbReference type="Pfam" id="PF01753">
    <property type="entry name" value="zf-MYND"/>
    <property type="match status" value="1"/>
</dbReference>
<evidence type="ECO:0000256" key="4">
    <source>
        <dbReference type="ARBA" id="ARBA00022803"/>
    </source>
</evidence>
<dbReference type="EMBL" id="MPUH01000085">
    <property type="protein sequence ID" value="OMJ91242.1"/>
    <property type="molecule type" value="Genomic_DNA"/>
</dbReference>
<evidence type="ECO:0000256" key="5">
    <source>
        <dbReference type="ARBA" id="ARBA00022833"/>
    </source>
</evidence>
<protein>
    <recommendedName>
        <fullName evidence="8">MYND-type domain-containing protein</fullName>
    </recommendedName>
</protein>
<dbReference type="PROSITE" id="PS50865">
    <property type="entry name" value="ZF_MYND_2"/>
    <property type="match status" value="1"/>
</dbReference>
<dbReference type="SUPFAM" id="SSF144232">
    <property type="entry name" value="HIT/MYND zinc finger-like"/>
    <property type="match status" value="1"/>
</dbReference>
<dbReference type="GO" id="GO:0008270">
    <property type="term" value="F:zinc ion binding"/>
    <property type="evidence" value="ECO:0007669"/>
    <property type="project" value="UniProtKB-KW"/>
</dbReference>
<dbReference type="Gene3D" id="1.25.40.10">
    <property type="entry name" value="Tetratricopeptide repeat domain"/>
    <property type="match status" value="1"/>
</dbReference>
<dbReference type="PANTHER" id="PTHR45641:SF1">
    <property type="entry name" value="AAA+ ATPASE DOMAIN-CONTAINING PROTEIN"/>
    <property type="match status" value="1"/>
</dbReference>
<keyword evidence="5" id="KW-0862">Zinc</keyword>